<protein>
    <submittedName>
        <fullName evidence="2">Uncharacterized protein</fullName>
    </submittedName>
</protein>
<name>A0A1B4Y5U6_MYCUL</name>
<proteinExistence type="predicted"/>
<dbReference type="Proteomes" id="UP000218067">
    <property type="component" value="Chromosome"/>
</dbReference>
<dbReference type="GeneID" id="93437995"/>
<dbReference type="AlphaFoldDB" id="A0A1B4Y5U6"/>
<gene>
    <name evidence="2" type="ORF">SHTP_3411</name>
</gene>
<sequence>MTVLSVPNRKARANRTPRYHHLISPAAARVAVKPGNGAVRQDISAFPAVNPRTCTGPDVGELDQPTTASGSAFSDQPRAPIPLSLSGTGRVGRPGTEAAAGATHRLPVWPTTPAPTTTEFDRIRVAAAGGADTDGDCQ</sequence>
<feature type="compositionally biased region" description="Polar residues" evidence="1">
    <location>
        <begin position="64"/>
        <end position="74"/>
    </location>
</feature>
<organism evidence="2 3">
    <name type="scientific">Mycobacterium ulcerans subsp. shinshuense</name>
    <dbReference type="NCBI Taxonomy" id="1124626"/>
    <lineage>
        <taxon>Bacteria</taxon>
        <taxon>Bacillati</taxon>
        <taxon>Actinomycetota</taxon>
        <taxon>Actinomycetes</taxon>
        <taxon>Mycobacteriales</taxon>
        <taxon>Mycobacteriaceae</taxon>
        <taxon>Mycobacterium</taxon>
        <taxon>Mycobacterium ulcerans group</taxon>
    </lineage>
</organism>
<evidence type="ECO:0000313" key="3">
    <source>
        <dbReference type="Proteomes" id="UP000218067"/>
    </source>
</evidence>
<reference evidence="2 3" key="1">
    <citation type="submission" date="2016-08" db="EMBL/GenBank/DDBJ databases">
        <title>Complete genome sequence of Mycobacterium shinshuense, a subspecies of M. ulcerans.</title>
        <authorList>
            <person name="Yoshida M."/>
            <person name="Ogura Y."/>
            <person name="Hayashi T."/>
            <person name="Hoshino Y."/>
        </authorList>
    </citation>
    <scope>NUCLEOTIDE SEQUENCE [LARGE SCALE GENOMIC DNA]</scope>
    <source>
        <strain evidence="3">ATCC 33728</strain>
    </source>
</reference>
<dbReference type="RefSeq" id="WP_096371309.1">
    <property type="nucleotide sequence ID" value="NZ_AP017624.1"/>
</dbReference>
<accession>A0A1B4Y5U6</accession>
<dbReference type="EMBL" id="AP017624">
    <property type="protein sequence ID" value="BAV42431.1"/>
    <property type="molecule type" value="Genomic_DNA"/>
</dbReference>
<evidence type="ECO:0000313" key="2">
    <source>
        <dbReference type="EMBL" id="BAV42431.1"/>
    </source>
</evidence>
<feature type="region of interest" description="Disordered" evidence="1">
    <location>
        <begin position="49"/>
        <end position="138"/>
    </location>
</feature>
<evidence type="ECO:0000256" key="1">
    <source>
        <dbReference type="SAM" id="MobiDB-lite"/>
    </source>
</evidence>